<name>A0AA88HKD8_ARTSF</name>
<dbReference type="GO" id="GO:0046872">
    <property type="term" value="F:metal ion binding"/>
    <property type="evidence" value="ECO:0007669"/>
    <property type="project" value="UniProtKB-KW"/>
</dbReference>
<dbReference type="PROSITE" id="PS01000">
    <property type="entry name" value="SDH_CYT_1"/>
    <property type="match status" value="1"/>
</dbReference>
<dbReference type="GO" id="GO:0005739">
    <property type="term" value="C:mitochondrion"/>
    <property type="evidence" value="ECO:0007669"/>
    <property type="project" value="GOC"/>
</dbReference>
<dbReference type="PROSITE" id="PS01001">
    <property type="entry name" value="SDH_CYT_2"/>
    <property type="match status" value="1"/>
</dbReference>
<keyword evidence="4" id="KW-0479">Metal-binding</keyword>
<keyword evidence="5 8" id="KW-1133">Transmembrane helix</keyword>
<evidence type="ECO:0000256" key="5">
    <source>
        <dbReference type="ARBA" id="ARBA00022989"/>
    </source>
</evidence>
<sequence>MLKERILSAFLRNTSGNPCLPGSWLRPKGCIYASTVAPGVRDIPEPKRVSPTEDFYNKNKRLNRPMSPHLTIYKYQITSTLSISHRITGVAQSAALSGFAIAAMTLPGMYPMYLETLNNLALGPAIIGGVKFVIALPFMYHLCAGMRHLVWDSGRGFTLQTVYRSGYAVIAASLLLSVAAACV</sequence>
<dbReference type="Proteomes" id="UP001187531">
    <property type="component" value="Unassembled WGS sequence"/>
</dbReference>
<feature type="transmembrane region" description="Helical" evidence="8">
    <location>
        <begin position="161"/>
        <end position="181"/>
    </location>
</feature>
<gene>
    <name evidence="9" type="ORF">QYM36_013015</name>
</gene>
<accession>A0AA88HKD8</accession>
<dbReference type="InterPro" id="IPR034804">
    <property type="entry name" value="SQR/QFR_C/D"/>
</dbReference>
<evidence type="ECO:0000313" key="10">
    <source>
        <dbReference type="Proteomes" id="UP001187531"/>
    </source>
</evidence>
<evidence type="ECO:0000256" key="7">
    <source>
        <dbReference type="ARBA" id="ARBA00023136"/>
    </source>
</evidence>
<organism evidence="9 10">
    <name type="scientific">Artemia franciscana</name>
    <name type="common">Brine shrimp</name>
    <name type="synonym">Artemia sanfranciscana</name>
    <dbReference type="NCBI Taxonomy" id="6661"/>
    <lineage>
        <taxon>Eukaryota</taxon>
        <taxon>Metazoa</taxon>
        <taxon>Ecdysozoa</taxon>
        <taxon>Arthropoda</taxon>
        <taxon>Crustacea</taxon>
        <taxon>Branchiopoda</taxon>
        <taxon>Anostraca</taxon>
        <taxon>Artemiidae</taxon>
        <taxon>Artemia</taxon>
    </lineage>
</organism>
<dbReference type="CDD" id="cd03499">
    <property type="entry name" value="SQR_TypeC_SdhC"/>
    <property type="match status" value="1"/>
</dbReference>
<evidence type="ECO:0000256" key="2">
    <source>
        <dbReference type="ARBA" id="ARBA00022617"/>
    </source>
</evidence>
<feature type="transmembrane region" description="Helical" evidence="8">
    <location>
        <begin position="94"/>
        <end position="114"/>
    </location>
</feature>
<dbReference type="GO" id="GO:0006121">
    <property type="term" value="P:mitochondrial electron transport, succinate to ubiquinone"/>
    <property type="evidence" value="ECO:0007669"/>
    <property type="project" value="TreeGrafter"/>
</dbReference>
<dbReference type="InterPro" id="IPR018495">
    <property type="entry name" value="Succ_DH_cyt_bsu_CS"/>
</dbReference>
<feature type="transmembrane region" description="Helical" evidence="8">
    <location>
        <begin position="120"/>
        <end position="140"/>
    </location>
</feature>
<evidence type="ECO:0000256" key="1">
    <source>
        <dbReference type="ARBA" id="ARBA00004141"/>
    </source>
</evidence>
<evidence type="ECO:0000256" key="8">
    <source>
        <dbReference type="SAM" id="Phobius"/>
    </source>
</evidence>
<evidence type="ECO:0000313" key="9">
    <source>
        <dbReference type="EMBL" id="KAK2709206.1"/>
    </source>
</evidence>
<keyword evidence="10" id="KW-1185">Reference proteome</keyword>
<dbReference type="NCBIfam" id="TIGR02970">
    <property type="entry name" value="succ_dehyd_cytB"/>
    <property type="match status" value="1"/>
</dbReference>
<evidence type="ECO:0008006" key="11">
    <source>
        <dbReference type="Google" id="ProtNLM"/>
    </source>
</evidence>
<dbReference type="GO" id="GO:0009055">
    <property type="term" value="F:electron transfer activity"/>
    <property type="evidence" value="ECO:0007669"/>
    <property type="project" value="InterPro"/>
</dbReference>
<evidence type="ECO:0000256" key="6">
    <source>
        <dbReference type="ARBA" id="ARBA00023004"/>
    </source>
</evidence>
<dbReference type="Gene3D" id="1.20.1300.10">
    <property type="entry name" value="Fumarate reductase/succinate dehydrogenase, transmembrane subunit"/>
    <property type="match status" value="1"/>
</dbReference>
<dbReference type="InterPro" id="IPR000701">
    <property type="entry name" value="SuccDH_FuR_B_TM-su"/>
</dbReference>
<dbReference type="EMBL" id="JAVRJZ010000017">
    <property type="protein sequence ID" value="KAK2709206.1"/>
    <property type="molecule type" value="Genomic_DNA"/>
</dbReference>
<dbReference type="InterPro" id="IPR014314">
    <property type="entry name" value="Succ_DH_cytb556"/>
</dbReference>
<protein>
    <recommendedName>
        <fullName evidence="11">Succinate dehydrogenase cytochrome b560 subunit, mitochondrial</fullName>
    </recommendedName>
</protein>
<dbReference type="GO" id="GO:0016020">
    <property type="term" value="C:membrane"/>
    <property type="evidence" value="ECO:0007669"/>
    <property type="project" value="UniProtKB-SubCell"/>
</dbReference>
<keyword evidence="3 8" id="KW-0812">Transmembrane</keyword>
<reference evidence="9" key="1">
    <citation type="submission" date="2023-07" db="EMBL/GenBank/DDBJ databases">
        <title>Chromosome-level genome assembly of Artemia franciscana.</title>
        <authorList>
            <person name="Jo E."/>
        </authorList>
    </citation>
    <scope>NUCLEOTIDE SEQUENCE</scope>
    <source>
        <tissue evidence="9">Whole body</tissue>
    </source>
</reference>
<comment type="subcellular location">
    <subcellularLocation>
        <location evidence="1">Membrane</location>
        <topology evidence="1">Multi-pass membrane protein</topology>
    </subcellularLocation>
</comment>
<proteinExistence type="predicted"/>
<dbReference type="Pfam" id="PF01127">
    <property type="entry name" value="Sdh_cyt"/>
    <property type="match status" value="1"/>
</dbReference>
<comment type="caution">
    <text evidence="9">The sequence shown here is derived from an EMBL/GenBank/DDBJ whole genome shotgun (WGS) entry which is preliminary data.</text>
</comment>
<keyword evidence="6" id="KW-0408">Iron</keyword>
<dbReference type="PANTHER" id="PTHR10978:SF5">
    <property type="entry name" value="SUCCINATE DEHYDROGENASE CYTOCHROME B560 SUBUNIT, MITOCHONDRIAL"/>
    <property type="match status" value="1"/>
</dbReference>
<keyword evidence="7 8" id="KW-0472">Membrane</keyword>
<dbReference type="AlphaFoldDB" id="A0AA88HKD8"/>
<dbReference type="PANTHER" id="PTHR10978">
    <property type="entry name" value="SUCCINATE DEHYDROGENASE CYTOCHROME B560 SUBUNIT"/>
    <property type="match status" value="1"/>
</dbReference>
<evidence type="ECO:0000256" key="3">
    <source>
        <dbReference type="ARBA" id="ARBA00022692"/>
    </source>
</evidence>
<keyword evidence="2" id="KW-0349">Heme</keyword>
<evidence type="ECO:0000256" key="4">
    <source>
        <dbReference type="ARBA" id="ARBA00022723"/>
    </source>
</evidence>
<dbReference type="GO" id="GO:0006099">
    <property type="term" value="P:tricarboxylic acid cycle"/>
    <property type="evidence" value="ECO:0007669"/>
    <property type="project" value="InterPro"/>
</dbReference>
<dbReference type="SUPFAM" id="SSF81343">
    <property type="entry name" value="Fumarate reductase respiratory complex transmembrane subunits"/>
    <property type="match status" value="1"/>
</dbReference>